<keyword evidence="3" id="KW-1185">Reference proteome</keyword>
<feature type="compositionally biased region" description="Pro residues" evidence="1">
    <location>
        <begin position="1"/>
        <end position="15"/>
    </location>
</feature>
<dbReference type="EMBL" id="JABFDB010000053">
    <property type="protein sequence ID" value="NYZ25084.1"/>
    <property type="molecule type" value="Genomic_DNA"/>
</dbReference>
<reference evidence="2 3" key="1">
    <citation type="submission" date="2020-05" db="EMBL/GenBank/DDBJ databases">
        <title>Azospirillum oleiclasticum sp. nov, a nitrogen-fixing and heavy crude oil-emulsifying bacterium isolated from the crude oil of Yumen Oilfield.</title>
        <authorList>
            <person name="Wu D."/>
            <person name="Cai M."/>
            <person name="Zhang X."/>
        </authorList>
    </citation>
    <scope>NUCLEOTIDE SEQUENCE [LARGE SCALE GENOMIC DNA]</scope>
    <source>
        <strain evidence="2 3">ROY-1-1-2</strain>
    </source>
</reference>
<sequence>MAPKPPAKAPAPPPAKRAAAPDPDHISAEEASLAIDRAAAKRPQIAVAREKLSKLAGDDERGLRMLAEAIRRMMRES</sequence>
<proteinExistence type="predicted"/>
<dbReference type="Proteomes" id="UP000584642">
    <property type="component" value="Unassembled WGS sequence"/>
</dbReference>
<organism evidence="2 3">
    <name type="scientific">Azospirillum oleiclasticum</name>
    <dbReference type="NCBI Taxonomy" id="2735135"/>
    <lineage>
        <taxon>Bacteria</taxon>
        <taxon>Pseudomonadati</taxon>
        <taxon>Pseudomonadota</taxon>
        <taxon>Alphaproteobacteria</taxon>
        <taxon>Rhodospirillales</taxon>
        <taxon>Azospirillaceae</taxon>
        <taxon>Azospirillum</taxon>
    </lineage>
</organism>
<name>A0ABX2TN14_9PROT</name>
<comment type="caution">
    <text evidence="2">The sequence shown here is derived from an EMBL/GenBank/DDBJ whole genome shotgun (WGS) entry which is preliminary data.</text>
</comment>
<evidence type="ECO:0000313" key="3">
    <source>
        <dbReference type="Proteomes" id="UP000584642"/>
    </source>
</evidence>
<feature type="region of interest" description="Disordered" evidence="1">
    <location>
        <begin position="1"/>
        <end position="25"/>
    </location>
</feature>
<accession>A0ABX2TN14</accession>
<dbReference type="RefSeq" id="WP_180286858.1">
    <property type="nucleotide sequence ID" value="NZ_JABFDB010000053.1"/>
</dbReference>
<evidence type="ECO:0000313" key="2">
    <source>
        <dbReference type="EMBL" id="NYZ25084.1"/>
    </source>
</evidence>
<gene>
    <name evidence="2" type="ORF">HND93_35735</name>
</gene>
<protein>
    <submittedName>
        <fullName evidence="2">Uncharacterized protein</fullName>
    </submittedName>
</protein>
<evidence type="ECO:0000256" key="1">
    <source>
        <dbReference type="SAM" id="MobiDB-lite"/>
    </source>
</evidence>